<feature type="compositionally biased region" description="Polar residues" evidence="1">
    <location>
        <begin position="331"/>
        <end position="349"/>
    </location>
</feature>
<keyword evidence="3" id="KW-1185">Reference proteome</keyword>
<feature type="region of interest" description="Disordered" evidence="1">
    <location>
        <begin position="1364"/>
        <end position="1407"/>
    </location>
</feature>
<dbReference type="InterPro" id="IPR027417">
    <property type="entry name" value="P-loop_NTPase"/>
</dbReference>
<feature type="compositionally biased region" description="Low complexity" evidence="1">
    <location>
        <begin position="38"/>
        <end position="60"/>
    </location>
</feature>
<gene>
    <name evidence="2" type="ORF">ADEAN_000894300</name>
</gene>
<reference evidence="2 3" key="1">
    <citation type="submission" date="2020-08" db="EMBL/GenBank/DDBJ databases">
        <authorList>
            <person name="Newling K."/>
            <person name="Davey J."/>
            <person name="Forrester S."/>
        </authorList>
    </citation>
    <scope>NUCLEOTIDE SEQUENCE [LARGE SCALE GENOMIC DNA]</scope>
    <source>
        <strain evidence="3">Crithidia deanei Carvalho (ATCC PRA-265)</strain>
    </source>
</reference>
<dbReference type="Proteomes" id="UP000515908">
    <property type="component" value="Chromosome 21"/>
</dbReference>
<feature type="region of interest" description="Disordered" evidence="1">
    <location>
        <begin position="1"/>
        <end position="67"/>
    </location>
</feature>
<dbReference type="VEuPathDB" id="TriTrypDB:ADEAN_000894300"/>
<feature type="compositionally biased region" description="Polar residues" evidence="1">
    <location>
        <begin position="1"/>
        <end position="13"/>
    </location>
</feature>
<evidence type="ECO:0000256" key="1">
    <source>
        <dbReference type="SAM" id="MobiDB-lite"/>
    </source>
</evidence>
<sequence length="1739" mass="185217">MSSKQTKPSTKAAPQSGAAKTANSNTQQKGAAPAASTGNKSAAPAASANKSGAPAGQMNNGMGGGPMGMGGPMGGPMGMGGGNSMYGMGGAPGGNSMYGMGGAPGGGSMYGMGGPSSMYGMGGQSMNGGMSGYGMGGSAYGGNSFSGQSNGSQYSFSMMPVSSIMGDPIMGSIYGQMLSGPSGRGGHFGGSLYGGSMFGSTGNLYGTGGSLYGGSDMGSIVGSMYGMGSMYESYQPHTALGVVRKADVPFSYTFQSGLGNGLGQSGLSSRPSAFMDMRNSMHNSFRSQGSSNSIGSTGPRQTRGFGETSSAGTRATAKSASPSAASKKSQVNDGTSQQSQADKSNVSQKSRGDVSVPTSPKSNKTSHLNVNSGVHTAVLLHKTSSTSIKHTANELTVGKTTARVTEVVECDTKVDVPVKCVGETLDHVVVGHAAAILLCDDGKSEKSVPMFLRNVIKQLFDRIQSEEQKKKAKFSFQLNVVSLKDLEVRDLLKSGSTFAAMEPGGSPLVGPTVCNIDAKSPTNVEQFSSSVAEGLANSTPADKLILCTALVKRVQEPEKKGGERDVAVSAFNILVSSDGPKTFNDIAANSKQMYAGVFRQVFGGSCFTSAVMLIQDSNSACGPSVQEFEKLGKIKNSPPRSGNVRRFINFTQQEYEKKAGQPEQARLKMIIEDSQKLIDDPNANIRVYVNKAYVSKSGKGQEDTPDDTRISSILIPEVASCKAFKVKGTQITSGGSTFDFTEVVKPGAGGPTSVGSTELARGSSLFSRGYNCALLSFDSEKFSRGPFDSPCWLATREAVESVSSMKCDTMTMRAGITFMKGNMSKDAIGDHEWSETTVSASPVYGPVIEGTQLHRIQNSKDLDGLLEKAKKSCGNKWEKDVLIHCIVVAFFMLDGDGYACSFLTSTVPLQSAKMYADAASNAPSLGPTFRYALGGTCSTKVLCTVHSSDSEQEVLQALQVQKQLTGLKSRRLRKGSIGEFIKFTEDTIKQRQAVLNDPKTSDKDKQTLMKHLMPMQKMSNDYADALKNPTTVFPATYSAPSDAAPGSRDSQKCKLVGFVPRPTNRETSLTIDGTEFAFDELVQYEQKSDGMSTKPSVVMAELEKDFIEGHNCAILAASALDVHCAEEAAWMYFKKAVSSAFVNKSSGDKVYVDLAFAIVSESRVETDLISGSSKDQALRVHLSPLANSKIEDIEIVLADSEEKVENVIRGALDRAVNYMPDIRNGSLLMVGYAFLRRLTKGKLFVNSLVCTLSGSQAMPYKEVLDRASIPRVRLFQGPLQGPSRTVGCISYGKVDTSTRMMTTVLSQIGKVKVASSVRSVNDFITENEESLKRTAKRLSGTSLDSGEKVTLTTKADRIKSLLNDHKGLLSNPQQPLPFYKDEQMNSQASQNSRSRGGKSHSSQNPSRLATVAIVTKGRSGGNNTVEVVDETNIKANGENVPFSEVVARPDNAATIRSVKMDDMTDLSLSAHNTAVLMSETPGSKACLAFASRMVRNILSKMPARSEVFYNIYGQKDDGTVKDFVTGDDYKKRAIMTSPLFGPCFENAPMEVLKSDSALEVALTKAAAECATQDAVCLAVIVFKYISPGDGKEVEDDVSLSSLLIAMDPSGTCGQYEKYLFLEKKQRGIYQCALGGSCQTLGVLGLTEDTDKPALKNALRVFNMLGAIEGTQLRNGSLRRFVDYTQFAINKMKEDLAKLPREEAEKIGKVRIPKVEVMRNDSADLLKNPVGRKPILYAAS</sequence>
<feature type="compositionally biased region" description="Polar residues" evidence="1">
    <location>
        <begin position="282"/>
        <end position="300"/>
    </location>
</feature>
<dbReference type="Gene3D" id="3.40.850.10">
    <property type="entry name" value="Kinesin motor domain"/>
    <property type="match status" value="1"/>
</dbReference>
<protein>
    <submittedName>
        <fullName evidence="2">Uncharacterized protein</fullName>
    </submittedName>
</protein>
<dbReference type="InterPro" id="IPR036961">
    <property type="entry name" value="Kinesin_motor_dom_sf"/>
</dbReference>
<feature type="compositionally biased region" description="Polar residues" evidence="1">
    <location>
        <begin position="1384"/>
        <end position="1407"/>
    </location>
</feature>
<dbReference type="PANTHER" id="PTHR35615:SF8">
    <property type="entry name" value="TRANSMEMBRANE PROTEIN"/>
    <property type="match status" value="1"/>
</dbReference>
<dbReference type="SUPFAM" id="SSF52540">
    <property type="entry name" value="P-loop containing nucleoside triphosphate hydrolases"/>
    <property type="match status" value="1"/>
</dbReference>
<dbReference type="PANTHER" id="PTHR35615">
    <property type="entry name" value="PRESENT IN THE OUTER MITOCHONDRIAL MEMBRANE PROTEOME 22-RELATED"/>
    <property type="match status" value="1"/>
</dbReference>
<organism evidence="2 3">
    <name type="scientific">Angomonas deanei</name>
    <dbReference type="NCBI Taxonomy" id="59799"/>
    <lineage>
        <taxon>Eukaryota</taxon>
        <taxon>Discoba</taxon>
        <taxon>Euglenozoa</taxon>
        <taxon>Kinetoplastea</taxon>
        <taxon>Metakinetoplastina</taxon>
        <taxon>Trypanosomatida</taxon>
        <taxon>Trypanosomatidae</taxon>
        <taxon>Strigomonadinae</taxon>
        <taxon>Angomonas</taxon>
    </lineage>
</organism>
<feature type="compositionally biased region" description="Polar residues" evidence="1">
    <location>
        <begin position="356"/>
        <end position="370"/>
    </location>
</feature>
<evidence type="ECO:0000313" key="2">
    <source>
        <dbReference type="EMBL" id="CAD2221411.1"/>
    </source>
</evidence>
<feature type="region of interest" description="Disordered" evidence="1">
    <location>
        <begin position="282"/>
        <end position="370"/>
    </location>
</feature>
<accession>A0A7G2CQY6</accession>
<feature type="compositionally biased region" description="Low complexity" evidence="1">
    <location>
        <begin position="315"/>
        <end position="329"/>
    </location>
</feature>
<evidence type="ECO:0000313" key="3">
    <source>
        <dbReference type="Proteomes" id="UP000515908"/>
    </source>
</evidence>
<dbReference type="EMBL" id="LR877165">
    <property type="protein sequence ID" value="CAD2221411.1"/>
    <property type="molecule type" value="Genomic_DNA"/>
</dbReference>
<proteinExistence type="predicted"/>
<name>A0A7G2CQY6_9TRYP</name>